<dbReference type="AlphaFoldDB" id="A0A388M2C4"/>
<dbReference type="InterPro" id="IPR029033">
    <property type="entry name" value="His_PPase_superfam"/>
</dbReference>
<dbReference type="CDD" id="cd07061">
    <property type="entry name" value="HP_HAP_like"/>
    <property type="match status" value="1"/>
</dbReference>
<dbReference type="OMA" id="REKRIMA"/>
<evidence type="ECO:0000256" key="1">
    <source>
        <dbReference type="ARBA" id="ARBA00005375"/>
    </source>
</evidence>
<comment type="similarity">
    <text evidence="1">Belongs to the histidine acid phosphatase family.</text>
</comment>
<dbReference type="Pfam" id="PF00328">
    <property type="entry name" value="His_Phos_2"/>
    <property type="match status" value="1"/>
</dbReference>
<protein>
    <submittedName>
        <fullName evidence="2">Uncharacterized protein</fullName>
    </submittedName>
</protein>
<dbReference type="PANTHER" id="PTHR11567:SF207">
    <property type="entry name" value="LYSOPHOSPHATIDIC ACID PHOSPHATASE TYPE 6"/>
    <property type="match status" value="1"/>
</dbReference>
<gene>
    <name evidence="2" type="ORF">CBR_g48195</name>
</gene>
<dbReference type="OrthoDB" id="10257284at2759"/>
<dbReference type="Gramene" id="GBG88665">
    <property type="protein sequence ID" value="GBG88665"/>
    <property type="gene ID" value="CBR_g48195"/>
</dbReference>
<evidence type="ECO:0000313" key="3">
    <source>
        <dbReference type="Proteomes" id="UP000265515"/>
    </source>
</evidence>
<name>A0A388M2C4_CHABU</name>
<dbReference type="PANTHER" id="PTHR11567">
    <property type="entry name" value="ACID PHOSPHATASE-RELATED"/>
    <property type="match status" value="1"/>
</dbReference>
<comment type="caution">
    <text evidence="2">The sequence shown here is derived from an EMBL/GenBank/DDBJ whole genome shotgun (WGS) entry which is preliminary data.</text>
</comment>
<evidence type="ECO:0000313" key="2">
    <source>
        <dbReference type="EMBL" id="GBG88665.1"/>
    </source>
</evidence>
<sequence length="470" mass="53448">MVALFYALNLPMPERCWPELGCYPVTCYSRSVRPCREIWGLSREEGNPVVNWGGRLDTLWVRDSLGGENSSRSGLAMALGHHPILQVARQAEVHGALGVAYRLQIPSKWMDHRTYSNGNEIPYGQLTKKGAEQARELGQTLRRHYGELLDLPVEPLDPPGWLHLRSTDFRRTHMTGFYVLSGLLESESRAGKLKFNIRGTTEETLCVHTDACPRLSALWKRVWKEVCKQSKMDGEVHEGGWRAEHQREKRIMADFLGISSSGSFPWMMAIDFLDCRRAHGDRLPQGLNESDLVRLRELILEDHAKCIQHEGLMPFFGGRMITELYRDMKKAVEHREKADPLKPRLALYSAHDITLLPLSVSIGVPMKKWPPYASVMCFELWSTMDGQSHFVRVLFNWEELALQGRLSDKILTRCEEKDGHASRTTPANKLAPMTVVSWDTFSKIVGKHILDDLDFERICSSLPEVGGSSK</sequence>
<keyword evidence="3" id="KW-1185">Reference proteome</keyword>
<reference evidence="2 3" key="1">
    <citation type="journal article" date="2018" name="Cell">
        <title>The Chara Genome: Secondary Complexity and Implications for Plant Terrestrialization.</title>
        <authorList>
            <person name="Nishiyama T."/>
            <person name="Sakayama H."/>
            <person name="Vries J.D."/>
            <person name="Buschmann H."/>
            <person name="Saint-Marcoux D."/>
            <person name="Ullrich K.K."/>
            <person name="Haas F.B."/>
            <person name="Vanderstraeten L."/>
            <person name="Becker D."/>
            <person name="Lang D."/>
            <person name="Vosolsobe S."/>
            <person name="Rombauts S."/>
            <person name="Wilhelmsson P.K.I."/>
            <person name="Janitza P."/>
            <person name="Kern R."/>
            <person name="Heyl A."/>
            <person name="Rumpler F."/>
            <person name="Villalobos L.I.A.C."/>
            <person name="Clay J.M."/>
            <person name="Skokan R."/>
            <person name="Toyoda A."/>
            <person name="Suzuki Y."/>
            <person name="Kagoshima H."/>
            <person name="Schijlen E."/>
            <person name="Tajeshwar N."/>
            <person name="Catarino B."/>
            <person name="Hetherington A.J."/>
            <person name="Saltykova A."/>
            <person name="Bonnot C."/>
            <person name="Breuninger H."/>
            <person name="Symeonidi A."/>
            <person name="Radhakrishnan G.V."/>
            <person name="Van Nieuwerburgh F."/>
            <person name="Deforce D."/>
            <person name="Chang C."/>
            <person name="Karol K.G."/>
            <person name="Hedrich R."/>
            <person name="Ulvskov P."/>
            <person name="Glockner G."/>
            <person name="Delwiche C.F."/>
            <person name="Petrasek J."/>
            <person name="Van de Peer Y."/>
            <person name="Friml J."/>
            <person name="Beilby M."/>
            <person name="Dolan L."/>
            <person name="Kohara Y."/>
            <person name="Sugano S."/>
            <person name="Fujiyama A."/>
            <person name="Delaux P.-M."/>
            <person name="Quint M."/>
            <person name="TheiBen G."/>
            <person name="Hagemann M."/>
            <person name="Harholt J."/>
            <person name="Dunand C."/>
            <person name="Zachgo S."/>
            <person name="Langdale J."/>
            <person name="Maumus F."/>
            <person name="Straeten D.V.D."/>
            <person name="Gould S.B."/>
            <person name="Rensing S.A."/>
        </authorList>
    </citation>
    <scope>NUCLEOTIDE SEQUENCE [LARGE SCALE GENOMIC DNA]</scope>
    <source>
        <strain evidence="2 3">S276</strain>
    </source>
</reference>
<dbReference type="Gene3D" id="3.40.50.1240">
    <property type="entry name" value="Phosphoglycerate mutase-like"/>
    <property type="match status" value="1"/>
</dbReference>
<dbReference type="GO" id="GO:0016791">
    <property type="term" value="F:phosphatase activity"/>
    <property type="evidence" value="ECO:0007669"/>
    <property type="project" value="TreeGrafter"/>
</dbReference>
<accession>A0A388M2C4</accession>
<dbReference type="InterPro" id="IPR050645">
    <property type="entry name" value="Histidine_acid_phosphatase"/>
</dbReference>
<proteinExistence type="inferred from homology"/>
<dbReference type="Proteomes" id="UP000265515">
    <property type="component" value="Unassembled WGS sequence"/>
</dbReference>
<dbReference type="SUPFAM" id="SSF53254">
    <property type="entry name" value="Phosphoglycerate mutase-like"/>
    <property type="match status" value="1"/>
</dbReference>
<dbReference type="EMBL" id="BFEA01000687">
    <property type="protein sequence ID" value="GBG88665.1"/>
    <property type="molecule type" value="Genomic_DNA"/>
</dbReference>
<dbReference type="InterPro" id="IPR000560">
    <property type="entry name" value="His_Pase_clade-2"/>
</dbReference>
<dbReference type="STRING" id="69332.A0A388M2C4"/>
<organism evidence="2 3">
    <name type="scientific">Chara braunii</name>
    <name type="common">Braun's stonewort</name>
    <dbReference type="NCBI Taxonomy" id="69332"/>
    <lineage>
        <taxon>Eukaryota</taxon>
        <taxon>Viridiplantae</taxon>
        <taxon>Streptophyta</taxon>
        <taxon>Charophyceae</taxon>
        <taxon>Charales</taxon>
        <taxon>Characeae</taxon>
        <taxon>Chara</taxon>
    </lineage>
</organism>